<dbReference type="Proteomes" id="UP000500938">
    <property type="component" value="Chromosome"/>
</dbReference>
<evidence type="ECO:0000313" key="12">
    <source>
        <dbReference type="EMBL" id="QJR36307.1"/>
    </source>
</evidence>
<protein>
    <recommendedName>
        <fullName evidence="11">Potassium-transporting ATPase KdpC subunit</fullName>
    </recommendedName>
    <alternativeName>
        <fullName evidence="11">ATP phosphohydrolase [potassium-transporting] C chain</fullName>
    </alternativeName>
    <alternativeName>
        <fullName evidence="11">Potassium-binding and translocating subunit C</fullName>
    </alternativeName>
    <alternativeName>
        <fullName evidence="11">Potassium-translocating ATPase C chain</fullName>
    </alternativeName>
</protein>
<evidence type="ECO:0000256" key="9">
    <source>
        <dbReference type="ARBA" id="ARBA00023065"/>
    </source>
</evidence>
<keyword evidence="1 11" id="KW-0813">Transport</keyword>
<keyword evidence="3 11" id="KW-0633">Potassium transport</keyword>
<keyword evidence="9 11" id="KW-0406">Ion transport</keyword>
<organism evidence="12 13">
    <name type="scientific">Gemmatimonas groenlandica</name>
    <dbReference type="NCBI Taxonomy" id="2732249"/>
    <lineage>
        <taxon>Bacteria</taxon>
        <taxon>Pseudomonadati</taxon>
        <taxon>Gemmatimonadota</taxon>
        <taxon>Gemmatimonadia</taxon>
        <taxon>Gemmatimonadales</taxon>
        <taxon>Gemmatimonadaceae</taxon>
        <taxon>Gemmatimonas</taxon>
    </lineage>
</organism>
<dbReference type="PANTHER" id="PTHR30042">
    <property type="entry name" value="POTASSIUM-TRANSPORTING ATPASE C CHAIN"/>
    <property type="match status" value="1"/>
</dbReference>
<keyword evidence="7 11" id="KW-0630">Potassium</keyword>
<dbReference type="NCBIfam" id="TIGR00681">
    <property type="entry name" value="kdpC"/>
    <property type="match status" value="1"/>
</dbReference>
<comment type="function">
    <text evidence="11">Part of the high-affinity ATP-driven potassium transport (or Kdp) system, which catalyzes the hydrolysis of ATP coupled with the electrogenic transport of potassium into the cytoplasm. This subunit acts as a catalytic chaperone that increases the ATP-binding affinity of the ATP-hydrolyzing subunit KdpB by the formation of a transient KdpB/KdpC/ATP ternary complex.</text>
</comment>
<evidence type="ECO:0000256" key="2">
    <source>
        <dbReference type="ARBA" id="ARBA00022475"/>
    </source>
</evidence>
<dbReference type="AlphaFoldDB" id="A0A6M4IS17"/>
<keyword evidence="6 11" id="KW-0067">ATP-binding</keyword>
<dbReference type="InterPro" id="IPR003820">
    <property type="entry name" value="KdpC"/>
</dbReference>
<comment type="subcellular location">
    <subcellularLocation>
        <location evidence="11">Cell membrane</location>
        <topology evidence="11">Single-pass membrane protein</topology>
    </subcellularLocation>
</comment>
<dbReference type="Pfam" id="PF02669">
    <property type="entry name" value="KdpC"/>
    <property type="match status" value="1"/>
</dbReference>
<evidence type="ECO:0000256" key="7">
    <source>
        <dbReference type="ARBA" id="ARBA00022958"/>
    </source>
</evidence>
<comment type="similarity">
    <text evidence="11">Belongs to the KdpC family.</text>
</comment>
<evidence type="ECO:0000256" key="3">
    <source>
        <dbReference type="ARBA" id="ARBA00022538"/>
    </source>
</evidence>
<dbReference type="HAMAP" id="MF_00276">
    <property type="entry name" value="KdpC"/>
    <property type="match status" value="1"/>
</dbReference>
<keyword evidence="10 11" id="KW-0472">Membrane</keyword>
<keyword evidence="5 11" id="KW-0547">Nucleotide-binding</keyword>
<accession>A0A6M4IS17</accession>
<evidence type="ECO:0000256" key="6">
    <source>
        <dbReference type="ARBA" id="ARBA00022840"/>
    </source>
</evidence>
<dbReference type="KEGG" id="ggr:HKW67_12730"/>
<dbReference type="PANTHER" id="PTHR30042:SF2">
    <property type="entry name" value="POTASSIUM-TRANSPORTING ATPASE KDPC SUBUNIT"/>
    <property type="match status" value="1"/>
</dbReference>
<gene>
    <name evidence="11 12" type="primary">kdpC</name>
    <name evidence="12" type="ORF">HKW67_12730</name>
</gene>
<evidence type="ECO:0000256" key="5">
    <source>
        <dbReference type="ARBA" id="ARBA00022741"/>
    </source>
</evidence>
<comment type="subunit">
    <text evidence="11">The system is composed of three essential subunits: KdpA, KdpB and KdpC.</text>
</comment>
<dbReference type="GO" id="GO:0008556">
    <property type="term" value="F:P-type potassium transmembrane transporter activity"/>
    <property type="evidence" value="ECO:0007669"/>
    <property type="project" value="InterPro"/>
</dbReference>
<evidence type="ECO:0000313" key="13">
    <source>
        <dbReference type="Proteomes" id="UP000500938"/>
    </source>
</evidence>
<keyword evidence="13" id="KW-1185">Reference proteome</keyword>
<keyword evidence="8 11" id="KW-1133">Transmembrane helix</keyword>
<dbReference type="NCBIfam" id="NF001454">
    <property type="entry name" value="PRK00315.1"/>
    <property type="match status" value="1"/>
</dbReference>
<evidence type="ECO:0000256" key="11">
    <source>
        <dbReference type="HAMAP-Rule" id="MF_00276"/>
    </source>
</evidence>
<dbReference type="EMBL" id="CP053085">
    <property type="protein sequence ID" value="QJR36307.1"/>
    <property type="molecule type" value="Genomic_DNA"/>
</dbReference>
<dbReference type="GO" id="GO:0005524">
    <property type="term" value="F:ATP binding"/>
    <property type="evidence" value="ECO:0007669"/>
    <property type="project" value="UniProtKB-UniRule"/>
</dbReference>
<evidence type="ECO:0000256" key="4">
    <source>
        <dbReference type="ARBA" id="ARBA00022692"/>
    </source>
</evidence>
<dbReference type="GO" id="GO:0005886">
    <property type="term" value="C:plasma membrane"/>
    <property type="evidence" value="ECO:0007669"/>
    <property type="project" value="UniProtKB-SubCell"/>
</dbReference>
<name>A0A6M4IS17_9BACT</name>
<evidence type="ECO:0000256" key="8">
    <source>
        <dbReference type="ARBA" id="ARBA00022989"/>
    </source>
</evidence>
<keyword evidence="2 11" id="KW-1003">Cell membrane</keyword>
<reference evidence="12 13" key="1">
    <citation type="submission" date="2020-05" db="EMBL/GenBank/DDBJ databases">
        <title>Complete genome sequence of Gemmatimonas greenlandica TET16.</title>
        <authorList>
            <person name="Zeng Y."/>
        </authorList>
    </citation>
    <scope>NUCLEOTIDE SEQUENCE [LARGE SCALE GENOMIC DNA]</scope>
    <source>
        <strain evidence="12 13">TET16</strain>
    </source>
</reference>
<keyword evidence="4 11" id="KW-0812">Transmembrane</keyword>
<evidence type="ECO:0000256" key="1">
    <source>
        <dbReference type="ARBA" id="ARBA00022448"/>
    </source>
</evidence>
<dbReference type="PIRSF" id="PIRSF001296">
    <property type="entry name" value="K_ATPase_KdpC"/>
    <property type="match status" value="1"/>
</dbReference>
<evidence type="ECO:0000256" key="10">
    <source>
        <dbReference type="ARBA" id="ARBA00023136"/>
    </source>
</evidence>
<sequence length="209" mass="21870">MIRSNIRPALVLTVLLCVITGIGYPGLVTGLAQLIFPRQANGSLVRVNGRIVGSELIGQSFTRPEYFHPRPSAAGAGYDATASAGTNKGPTDRKLADTLIALRVDSAVQLDGAIKGQVPSDMVTASASGLDPHISPANARLQVARVARARGVSAADVQKLLDARTEGRQFGVLGEPRVNVLLLNIALDSALTIRPAKTALVPTLPRTLP</sequence>
<proteinExistence type="inferred from homology"/>